<accession>A0A2M9G2F0</accession>
<name>A0A2M9G2F0_9PROT</name>
<protein>
    <submittedName>
        <fullName evidence="1">Cysteine dioxygenase</fullName>
    </submittedName>
</protein>
<sequence length="198" mass="22284">MDATERSNARKQAVHEAVMHIRAIETAQGVTRRSLEDIKAVLVDLAAKRELFPLEDFPPPAPGSKRNNALYRLHEDDDNRFALYAQMSTGGTDSPAHDHTTWAVIVGIEGEELNRLYDHAEGGVRERGQVMVKQGQGVALMPEDLHSIHIHGETPVLNFHMYGLGLEQLHGRRYYRPETHDWKHFPASDAIQDLPEPA</sequence>
<keyword evidence="2" id="KW-1185">Reference proteome</keyword>
<dbReference type="AlphaFoldDB" id="A0A2M9G2F0"/>
<keyword evidence="1" id="KW-0560">Oxidoreductase</keyword>
<proteinExistence type="predicted"/>
<comment type="caution">
    <text evidence="1">The sequence shown here is derived from an EMBL/GenBank/DDBJ whole genome shotgun (WGS) entry which is preliminary data.</text>
</comment>
<reference evidence="1 2" key="1">
    <citation type="submission" date="2017-11" db="EMBL/GenBank/DDBJ databases">
        <title>Draft genome sequence of Rhizobiales bacterium SY3-13.</title>
        <authorList>
            <person name="Sun C."/>
        </authorList>
    </citation>
    <scope>NUCLEOTIDE SEQUENCE [LARGE SCALE GENOMIC DNA]</scope>
    <source>
        <strain evidence="1 2">SY3-13</strain>
    </source>
</reference>
<dbReference type="InterPro" id="IPR011051">
    <property type="entry name" value="RmlC_Cupin_sf"/>
</dbReference>
<dbReference type="RefSeq" id="WP_109793147.1">
    <property type="nucleotide sequence ID" value="NZ_PHIG01000031.1"/>
</dbReference>
<dbReference type="InterPro" id="IPR014710">
    <property type="entry name" value="RmlC-like_jellyroll"/>
</dbReference>
<dbReference type="Proteomes" id="UP000229498">
    <property type="component" value="Unassembled WGS sequence"/>
</dbReference>
<dbReference type="GO" id="GO:0051213">
    <property type="term" value="F:dioxygenase activity"/>
    <property type="evidence" value="ECO:0007669"/>
    <property type="project" value="UniProtKB-KW"/>
</dbReference>
<evidence type="ECO:0000313" key="1">
    <source>
        <dbReference type="EMBL" id="PJK29870.1"/>
    </source>
</evidence>
<gene>
    <name evidence="1" type="ORF">CVT23_08830</name>
</gene>
<evidence type="ECO:0000313" key="2">
    <source>
        <dbReference type="Proteomes" id="UP000229498"/>
    </source>
</evidence>
<dbReference type="OrthoDB" id="7059163at2"/>
<organism evidence="1 2">
    <name type="scientific">Minwuia thermotolerans</name>
    <dbReference type="NCBI Taxonomy" id="2056226"/>
    <lineage>
        <taxon>Bacteria</taxon>
        <taxon>Pseudomonadati</taxon>
        <taxon>Pseudomonadota</taxon>
        <taxon>Alphaproteobacteria</taxon>
        <taxon>Minwuiales</taxon>
        <taxon>Minwuiaceae</taxon>
        <taxon>Minwuia</taxon>
    </lineage>
</organism>
<dbReference type="SUPFAM" id="SSF51182">
    <property type="entry name" value="RmlC-like cupins"/>
    <property type="match status" value="1"/>
</dbReference>
<dbReference type="EMBL" id="PHIG01000031">
    <property type="protein sequence ID" value="PJK29870.1"/>
    <property type="molecule type" value="Genomic_DNA"/>
</dbReference>
<dbReference type="Gene3D" id="2.60.120.10">
    <property type="entry name" value="Jelly Rolls"/>
    <property type="match status" value="1"/>
</dbReference>
<keyword evidence="1" id="KW-0223">Dioxygenase</keyword>